<feature type="region of interest" description="Disordered" evidence="1">
    <location>
        <begin position="44"/>
        <end position="66"/>
    </location>
</feature>
<dbReference type="EMBL" id="KN847991">
    <property type="protein sequence ID" value="KIR45050.1"/>
    <property type="molecule type" value="Genomic_DNA"/>
</dbReference>
<gene>
    <name evidence="2" type="ORF">I312_05615</name>
</gene>
<evidence type="ECO:0000313" key="2">
    <source>
        <dbReference type="EMBL" id="KIR45050.1"/>
    </source>
</evidence>
<accession>A0A0D0VJK0</accession>
<name>A0A0D0VJK0_CRYGA</name>
<evidence type="ECO:0000256" key="1">
    <source>
        <dbReference type="SAM" id="MobiDB-lite"/>
    </source>
</evidence>
<protein>
    <submittedName>
        <fullName evidence="2">Uncharacterized protein</fullName>
    </submittedName>
</protein>
<dbReference type="AlphaFoldDB" id="A0A0D0VJK0"/>
<organism evidence="2">
    <name type="scientific">Cryptococcus bacillisporus CA1280</name>
    <dbReference type="NCBI Taxonomy" id="1296109"/>
    <lineage>
        <taxon>Eukaryota</taxon>
        <taxon>Fungi</taxon>
        <taxon>Dikarya</taxon>
        <taxon>Basidiomycota</taxon>
        <taxon>Agaricomycotina</taxon>
        <taxon>Tremellomycetes</taxon>
        <taxon>Tremellales</taxon>
        <taxon>Cryptococcaceae</taxon>
        <taxon>Cryptococcus</taxon>
        <taxon>Cryptococcus gattii species complex</taxon>
    </lineage>
</organism>
<dbReference type="HOGENOM" id="CLU_2440784_0_0_1"/>
<reference evidence="2" key="1">
    <citation type="submission" date="2015-01" db="EMBL/GenBank/DDBJ databases">
        <title>The Genome Sequence of Cryptococcus gattii CA1280.</title>
        <authorList>
            <consortium name="The Broad Institute Genomics Platform"/>
            <person name="Cuomo C."/>
            <person name="Litvintseva A."/>
            <person name="Chen Y."/>
            <person name="Heitman J."/>
            <person name="Sun S."/>
            <person name="Springer D."/>
            <person name="Dromer F."/>
            <person name="Young S."/>
            <person name="Zeng Q."/>
            <person name="Gargeya S."/>
            <person name="Abouelleil A."/>
            <person name="Alvarado L."/>
            <person name="Chapman S.B."/>
            <person name="Gainer-Dewar J."/>
            <person name="Goldberg J."/>
            <person name="Griggs A."/>
            <person name="Gujja S."/>
            <person name="Hansen M."/>
            <person name="Howarth C."/>
            <person name="Imamovic A."/>
            <person name="Larimer J."/>
            <person name="Murphy C."/>
            <person name="Naylor J."/>
            <person name="Pearson M."/>
            <person name="Priest M."/>
            <person name="Roberts A."/>
            <person name="Saif S."/>
            <person name="Shea T."/>
            <person name="Sykes S."/>
            <person name="Wortman J."/>
            <person name="Nusbaum C."/>
            <person name="Birren B."/>
        </authorList>
    </citation>
    <scope>NUCLEOTIDE SEQUENCE [LARGE SCALE GENOMIC DNA]</scope>
    <source>
        <strain evidence="2">CA1280</strain>
    </source>
</reference>
<sequence>MFDDDEPVPAETFMTQEQRPAYFDNMELAQQELEIEQEITEGTGNVNYGLLPRPKGMDTGDDQNQPNYDASWQCELGALGLKAYVLTLYS</sequence>
<proteinExistence type="predicted"/>